<organism evidence="2 3">
    <name type="scientific">Kitasatospora phosalacinea</name>
    <dbReference type="NCBI Taxonomy" id="2065"/>
    <lineage>
        <taxon>Bacteria</taxon>
        <taxon>Bacillati</taxon>
        <taxon>Actinomycetota</taxon>
        <taxon>Actinomycetes</taxon>
        <taxon>Kitasatosporales</taxon>
        <taxon>Streptomycetaceae</taxon>
        <taxon>Kitasatospora</taxon>
    </lineage>
</organism>
<gene>
    <name evidence="2" type="ORF">Kpho02_38520</name>
</gene>
<evidence type="ECO:0000256" key="1">
    <source>
        <dbReference type="SAM" id="MobiDB-lite"/>
    </source>
</evidence>
<evidence type="ECO:0000313" key="2">
    <source>
        <dbReference type="EMBL" id="GLW71553.1"/>
    </source>
</evidence>
<dbReference type="Proteomes" id="UP001165041">
    <property type="component" value="Unassembled WGS sequence"/>
</dbReference>
<feature type="compositionally biased region" description="Basic residues" evidence="1">
    <location>
        <begin position="1"/>
        <end position="11"/>
    </location>
</feature>
<feature type="region of interest" description="Disordered" evidence="1">
    <location>
        <begin position="1"/>
        <end position="30"/>
    </location>
</feature>
<protein>
    <submittedName>
        <fullName evidence="2">Uncharacterized protein</fullName>
    </submittedName>
</protein>
<evidence type="ECO:0000313" key="3">
    <source>
        <dbReference type="Proteomes" id="UP001165041"/>
    </source>
</evidence>
<comment type="caution">
    <text evidence="2">The sequence shown here is derived from an EMBL/GenBank/DDBJ whole genome shotgun (WGS) entry which is preliminary data.</text>
</comment>
<reference evidence="2" key="1">
    <citation type="submission" date="2023-02" db="EMBL/GenBank/DDBJ databases">
        <title>Kitasatospora phosalacinea NBRC 14627.</title>
        <authorList>
            <person name="Ichikawa N."/>
            <person name="Sato H."/>
            <person name="Tonouchi N."/>
        </authorList>
    </citation>
    <scope>NUCLEOTIDE SEQUENCE</scope>
    <source>
        <strain evidence="2">NBRC 14627</strain>
    </source>
</reference>
<sequence length="297" mass="33440">MVSRRRLHNRVRVGSGSWEAAPTDGEQMSGPARGEMEMSKFDLLVVLPPTPPERYDAAIAEAMEPYSAQESTYERADPNGIAWVEELRAGGVLPQGVELTWPQVAEAYNSAHGYENSHSKALRVGWEGRGYWLREWNPNGRWDYYGAYRHEGPYFPYRPEAADDSRLWIAEYPEEFASRGPLAGLTARCDGGPLGLLDLETLRDTLGRLAAEDHDAWRAGNGDAPRWDWFRFTEDREENIAKARASAVPASALLRLDGTWADADDWRDDHASYWQYVNAYLDALSDDTVVLAVTCHC</sequence>
<dbReference type="AlphaFoldDB" id="A0A9W6V2S9"/>
<dbReference type="EMBL" id="BSSA01000012">
    <property type="protein sequence ID" value="GLW71553.1"/>
    <property type="molecule type" value="Genomic_DNA"/>
</dbReference>
<name>A0A9W6V2S9_9ACTN</name>
<proteinExistence type="predicted"/>
<accession>A0A9W6V2S9</accession>